<reference evidence="11" key="1">
    <citation type="submission" date="2016-10" db="EMBL/GenBank/DDBJ databases">
        <authorList>
            <person name="Varghese N."/>
            <person name="Submissions S."/>
        </authorList>
    </citation>
    <scope>NUCLEOTIDE SEQUENCE [LARGE SCALE GENOMIC DNA]</scope>
    <source>
        <strain evidence="11">DSM 5463</strain>
    </source>
</reference>
<feature type="transmembrane region" description="Helical" evidence="7">
    <location>
        <begin position="363"/>
        <end position="385"/>
    </location>
</feature>
<feature type="domain" description="MacB-like periplasmic core" evidence="9">
    <location>
        <begin position="21"/>
        <end position="245"/>
    </location>
</feature>
<evidence type="ECO:0000259" key="9">
    <source>
        <dbReference type="Pfam" id="PF12704"/>
    </source>
</evidence>
<dbReference type="RefSeq" id="WP_103896173.1">
    <property type="nucleotide sequence ID" value="NZ_FNUK01000014.1"/>
</dbReference>
<evidence type="ECO:0000256" key="3">
    <source>
        <dbReference type="ARBA" id="ARBA00022692"/>
    </source>
</evidence>
<keyword evidence="4 7" id="KW-1133">Transmembrane helix</keyword>
<evidence type="ECO:0000256" key="7">
    <source>
        <dbReference type="SAM" id="Phobius"/>
    </source>
</evidence>
<evidence type="ECO:0000256" key="6">
    <source>
        <dbReference type="ARBA" id="ARBA00038076"/>
    </source>
</evidence>
<organism evidence="10 11">
    <name type="scientific">Caloramator fervidus</name>
    <dbReference type="NCBI Taxonomy" id="29344"/>
    <lineage>
        <taxon>Bacteria</taxon>
        <taxon>Bacillati</taxon>
        <taxon>Bacillota</taxon>
        <taxon>Clostridia</taxon>
        <taxon>Eubacteriales</taxon>
        <taxon>Clostridiaceae</taxon>
        <taxon>Caloramator</taxon>
    </lineage>
</organism>
<dbReference type="PANTHER" id="PTHR30572">
    <property type="entry name" value="MEMBRANE COMPONENT OF TRANSPORTER-RELATED"/>
    <property type="match status" value="1"/>
</dbReference>
<dbReference type="Pfam" id="PF12704">
    <property type="entry name" value="MacB_PCD"/>
    <property type="match status" value="1"/>
</dbReference>
<proteinExistence type="inferred from homology"/>
<dbReference type="OrthoDB" id="9770036at2"/>
<dbReference type="EMBL" id="FNUK01000014">
    <property type="protein sequence ID" value="SEF87187.1"/>
    <property type="molecule type" value="Genomic_DNA"/>
</dbReference>
<feature type="transmembrane region" description="Helical" evidence="7">
    <location>
        <begin position="272"/>
        <end position="303"/>
    </location>
</feature>
<dbReference type="AlphaFoldDB" id="A0A1H5VKV9"/>
<comment type="similarity">
    <text evidence="6">Belongs to the ABC-4 integral membrane protein family.</text>
</comment>
<accession>A0A1H5VKV9</accession>
<evidence type="ECO:0000256" key="4">
    <source>
        <dbReference type="ARBA" id="ARBA00022989"/>
    </source>
</evidence>
<dbReference type="GO" id="GO:0005886">
    <property type="term" value="C:plasma membrane"/>
    <property type="evidence" value="ECO:0007669"/>
    <property type="project" value="UniProtKB-SubCell"/>
</dbReference>
<keyword evidence="11" id="KW-1185">Reference proteome</keyword>
<feature type="transmembrane region" description="Helical" evidence="7">
    <location>
        <begin position="324"/>
        <end position="357"/>
    </location>
</feature>
<dbReference type="GO" id="GO:0022857">
    <property type="term" value="F:transmembrane transporter activity"/>
    <property type="evidence" value="ECO:0007669"/>
    <property type="project" value="TreeGrafter"/>
</dbReference>
<evidence type="ECO:0000256" key="1">
    <source>
        <dbReference type="ARBA" id="ARBA00004651"/>
    </source>
</evidence>
<dbReference type="InterPro" id="IPR003838">
    <property type="entry name" value="ABC3_permease_C"/>
</dbReference>
<dbReference type="InterPro" id="IPR050250">
    <property type="entry name" value="Macrolide_Exporter_MacB"/>
</dbReference>
<feature type="transmembrane region" description="Helical" evidence="7">
    <location>
        <begin position="21"/>
        <end position="42"/>
    </location>
</feature>
<feature type="domain" description="ABC3 transporter permease C-terminal" evidence="8">
    <location>
        <begin position="282"/>
        <end position="395"/>
    </location>
</feature>
<keyword evidence="3 7" id="KW-0812">Transmembrane</keyword>
<name>A0A1H5VKV9_9CLOT</name>
<dbReference type="InterPro" id="IPR025857">
    <property type="entry name" value="MacB_PCD"/>
</dbReference>
<dbReference type="Proteomes" id="UP000242850">
    <property type="component" value="Unassembled WGS sequence"/>
</dbReference>
<evidence type="ECO:0000313" key="11">
    <source>
        <dbReference type="Proteomes" id="UP000242850"/>
    </source>
</evidence>
<dbReference type="Pfam" id="PF02687">
    <property type="entry name" value="FtsX"/>
    <property type="match status" value="1"/>
</dbReference>
<evidence type="ECO:0000259" key="8">
    <source>
        <dbReference type="Pfam" id="PF02687"/>
    </source>
</evidence>
<evidence type="ECO:0000313" key="10">
    <source>
        <dbReference type="EMBL" id="SEF87187.1"/>
    </source>
</evidence>
<evidence type="ECO:0000256" key="5">
    <source>
        <dbReference type="ARBA" id="ARBA00023136"/>
    </source>
</evidence>
<keyword evidence="5 7" id="KW-0472">Membrane</keyword>
<keyword evidence="2" id="KW-1003">Cell membrane</keyword>
<dbReference type="PANTHER" id="PTHR30572:SF4">
    <property type="entry name" value="ABC TRANSPORTER PERMEASE YTRF"/>
    <property type="match status" value="1"/>
</dbReference>
<protein>
    <submittedName>
        <fullName evidence="10">Putative ABC transport system permease protein</fullName>
    </submittedName>
</protein>
<gene>
    <name evidence="10" type="ORF">SAMN05660865_01220</name>
</gene>
<evidence type="ECO:0000256" key="2">
    <source>
        <dbReference type="ARBA" id="ARBA00022475"/>
    </source>
</evidence>
<sequence>MNLYESFKIAISSIFANKLRSFLTMLGIIIGISSVITIVSIGQGGQKAITGEFEKIGVNIIEIKVDNNASLSKKDYFTLKDVNVIKSRIKEVQNAAPFFQQIGILKTEKAQKRALFMATNSDFNKIYKLDILYGRFLSEKDVLTKRPVLLIDNISAKKLFGYEDCVGKTVKIGNNEKMIRALIIGVYKNENGALAASFADNMPIFAYIPISVSEFIFDKTFNINQIEVLLENTKDSEAIANSIIRLLESIHHNKNKYKAENLVKQLDQVNRILSIFTAVIGAIAGISLIVGGIGVMNIMLVSVTERTKEIGIRKAIGARRRDILIQFLIESLIISLIGGIIGMMLGILAAYLIGSILNFAPKISISTILIAFLFSSAVGIFFGIYPANKASKLDPIEALRYE</sequence>
<comment type="subcellular location">
    <subcellularLocation>
        <location evidence="1">Cell membrane</location>
        <topology evidence="1">Multi-pass membrane protein</topology>
    </subcellularLocation>
</comment>